<evidence type="ECO:0000256" key="1">
    <source>
        <dbReference type="SAM" id="SignalP"/>
    </source>
</evidence>
<comment type="caution">
    <text evidence="3">The sequence shown here is derived from an EMBL/GenBank/DDBJ whole genome shotgun (WGS) entry which is preliminary data.</text>
</comment>
<keyword evidence="4" id="KW-1185">Reference proteome</keyword>
<dbReference type="InterPro" id="IPR001119">
    <property type="entry name" value="SLH_dom"/>
</dbReference>
<dbReference type="Gene3D" id="1.50.10.20">
    <property type="match status" value="1"/>
</dbReference>
<dbReference type="Pfam" id="PF00395">
    <property type="entry name" value="SLH"/>
    <property type="match status" value="3"/>
</dbReference>
<dbReference type="CDD" id="cd00688">
    <property type="entry name" value="ISOPREN_C2_like"/>
    <property type="match status" value="1"/>
</dbReference>
<feature type="domain" description="SLH" evidence="2">
    <location>
        <begin position="847"/>
        <end position="896"/>
    </location>
</feature>
<feature type="chain" id="PRO_5046362260" evidence="1">
    <location>
        <begin position="27"/>
        <end position="896"/>
    </location>
</feature>
<organism evidence="3 4">
    <name type="scientific">Marinicrinis sediminis</name>
    <dbReference type="NCBI Taxonomy" id="1652465"/>
    <lineage>
        <taxon>Bacteria</taxon>
        <taxon>Bacillati</taxon>
        <taxon>Bacillota</taxon>
        <taxon>Bacilli</taxon>
        <taxon>Bacillales</taxon>
        <taxon>Paenibacillaceae</taxon>
    </lineage>
</organism>
<accession>A0ABW5R8X7</accession>
<sequence>MRTHAFQKMIAGWMVMLLMISTLSTAAIGAASDQSAASVHKQVEESLAQVAGMLEKKEPLSPWAAAGLVRAGYTLPSNYQAHILASVVEKRGQYRLVTDLEKTLIALVASGWEDEQVYGYPLLKDLLSHEGMTKQGTNGVMYALIALQAMGYPEMATSEQLDWNVEKLVYWLVQAQHEDGGWSLTVDGDSDPDMTGMALSALSGFDAYAGVQDAMDRGVQWLDEQWLADGFQNKTASESIAQAVIGLASVGIDPAGERFSRDGVSLIEQLLSYRTDSGQYAHVQGEVGNDMATEQAFLALTAYTLYLQEQPGLYEGLAEADVVVHISGPQLWSATSEVEAVEALEALQDALKLENWPYTIQDSSFGAYVTMINGLEQGTYGGYDGWNYAIERSGEWLPGNQFLAMADFHLQDGDQLYVYYNIGTGLTSVQAPDMIQAGQDAVLTVERQVWNWEESRYEAQPLADAQVKIGSKQWNTNEQGQIQATGLAAGQHTVEVRTEADDSSWAAINYRTTLQVAPETVPVHVRVETTDRTLTKQAVMAGDALEALEAALEQADVAYEVADSSFGTYVTAIDDLEQGKYGGWDGWNYAVKRDGSYVPESTYGAMADFSLMAGDELIVYYNHGTAKIADVAIQPAVPQAGDAVTFTVRQQSWDWEQGVPVVTPAAGVDVWMGEKFVTTDEQGIAAFTEMEAGTFNWEVQAYRDTGAKVIKETGTLHVAPSRAAQFTDHKEIAAWAYESVEEAVKRGWLYGVRADKLVFAPKQSLTRAEFAALLNRTLGFAATFSEGMLPDVPVNAWYADEAAAALEAGYVQADMAFRGQEAITRAEMATWIAKALKLESTRTASDYTDLTGIDAAYVPYIETVAENGYIIGYQDSFMPQMSVTREMAAAVILRLP</sequence>
<proteinExistence type="predicted"/>
<dbReference type="SUPFAM" id="SSF48239">
    <property type="entry name" value="Terpenoid cyclases/Protein prenyltransferases"/>
    <property type="match status" value="1"/>
</dbReference>
<keyword evidence="1" id="KW-0732">Signal</keyword>
<dbReference type="PANTHER" id="PTHR43308:SF5">
    <property type="entry name" value="S-LAYER PROTEIN _ PEPTIDOGLYCAN ENDO-BETA-N-ACETYLGLUCOSAMINIDASE"/>
    <property type="match status" value="1"/>
</dbReference>
<dbReference type="InterPro" id="IPR051465">
    <property type="entry name" value="Cell_Envelope_Struct_Comp"/>
</dbReference>
<dbReference type="EMBL" id="JBHUMM010000009">
    <property type="protein sequence ID" value="MFD2671085.1"/>
    <property type="molecule type" value="Genomic_DNA"/>
</dbReference>
<evidence type="ECO:0000259" key="2">
    <source>
        <dbReference type="PROSITE" id="PS51272"/>
    </source>
</evidence>
<dbReference type="RefSeq" id="WP_379928517.1">
    <property type="nucleotide sequence ID" value="NZ_JBHUMM010000009.1"/>
</dbReference>
<dbReference type="Gene3D" id="2.170.130.30">
    <property type="match status" value="2"/>
</dbReference>
<dbReference type="PANTHER" id="PTHR43308">
    <property type="entry name" value="OUTER MEMBRANE PROTEIN ALPHA-RELATED"/>
    <property type="match status" value="1"/>
</dbReference>
<feature type="domain" description="SLH" evidence="2">
    <location>
        <begin position="789"/>
        <end position="846"/>
    </location>
</feature>
<dbReference type="PROSITE" id="PS51272">
    <property type="entry name" value="SLH"/>
    <property type="match status" value="3"/>
</dbReference>
<evidence type="ECO:0000313" key="3">
    <source>
        <dbReference type="EMBL" id="MFD2671085.1"/>
    </source>
</evidence>
<dbReference type="Proteomes" id="UP001597497">
    <property type="component" value="Unassembled WGS sequence"/>
</dbReference>
<reference evidence="4" key="1">
    <citation type="journal article" date="2019" name="Int. J. Syst. Evol. Microbiol.">
        <title>The Global Catalogue of Microorganisms (GCM) 10K type strain sequencing project: providing services to taxonomists for standard genome sequencing and annotation.</title>
        <authorList>
            <consortium name="The Broad Institute Genomics Platform"/>
            <consortium name="The Broad Institute Genome Sequencing Center for Infectious Disease"/>
            <person name="Wu L."/>
            <person name="Ma J."/>
        </authorList>
    </citation>
    <scope>NUCLEOTIDE SEQUENCE [LARGE SCALE GENOMIC DNA]</scope>
    <source>
        <strain evidence="4">KCTC 33676</strain>
    </source>
</reference>
<evidence type="ECO:0000313" key="4">
    <source>
        <dbReference type="Proteomes" id="UP001597497"/>
    </source>
</evidence>
<feature type="signal peptide" evidence="1">
    <location>
        <begin position="1"/>
        <end position="26"/>
    </location>
</feature>
<feature type="domain" description="SLH" evidence="2">
    <location>
        <begin position="723"/>
        <end position="788"/>
    </location>
</feature>
<dbReference type="InterPro" id="IPR008930">
    <property type="entry name" value="Terpenoid_cyclase/PrenylTrfase"/>
</dbReference>
<protein>
    <submittedName>
        <fullName evidence="3">S-layer homology domain-containing protein</fullName>
    </submittedName>
</protein>
<gene>
    <name evidence="3" type="ORF">ACFSUC_05650</name>
</gene>
<name>A0ABW5R8X7_9BACL</name>